<dbReference type="PROSITE" id="PS50088">
    <property type="entry name" value="ANK_REPEAT"/>
    <property type="match status" value="1"/>
</dbReference>
<dbReference type="InterPro" id="IPR036770">
    <property type="entry name" value="Ankyrin_rpt-contain_sf"/>
</dbReference>
<dbReference type="SUPFAM" id="SSF48403">
    <property type="entry name" value="Ankyrin repeat"/>
    <property type="match status" value="1"/>
</dbReference>
<dbReference type="InterPro" id="IPR002110">
    <property type="entry name" value="Ankyrin_rpt"/>
</dbReference>
<gene>
    <name evidence="4" type="ORF">SCF082_LOCUS12875</name>
</gene>
<evidence type="ECO:0000256" key="1">
    <source>
        <dbReference type="ARBA" id="ARBA00022737"/>
    </source>
</evidence>
<evidence type="ECO:0000256" key="2">
    <source>
        <dbReference type="ARBA" id="ARBA00023043"/>
    </source>
</evidence>
<keyword evidence="2 3" id="KW-0040">ANK repeat</keyword>
<evidence type="ECO:0000256" key="3">
    <source>
        <dbReference type="PROSITE-ProRule" id="PRU00023"/>
    </source>
</evidence>
<dbReference type="PANTHER" id="PTHR24171:SF8">
    <property type="entry name" value="BRCA1-ASSOCIATED RING DOMAIN PROTEIN 1"/>
    <property type="match status" value="1"/>
</dbReference>
<accession>A0ABP0JNF9</accession>
<comment type="caution">
    <text evidence="4">The sequence shown here is derived from an EMBL/GenBank/DDBJ whole genome shotgun (WGS) entry which is preliminary data.</text>
</comment>
<dbReference type="Proteomes" id="UP001642464">
    <property type="component" value="Unassembled WGS sequence"/>
</dbReference>
<organism evidence="4 5">
    <name type="scientific">Durusdinium trenchii</name>
    <dbReference type="NCBI Taxonomy" id="1381693"/>
    <lineage>
        <taxon>Eukaryota</taxon>
        <taxon>Sar</taxon>
        <taxon>Alveolata</taxon>
        <taxon>Dinophyceae</taxon>
        <taxon>Suessiales</taxon>
        <taxon>Symbiodiniaceae</taxon>
        <taxon>Durusdinium</taxon>
    </lineage>
</organism>
<reference evidence="4 5" key="1">
    <citation type="submission" date="2024-02" db="EMBL/GenBank/DDBJ databases">
        <authorList>
            <person name="Chen Y."/>
            <person name="Shah S."/>
            <person name="Dougan E. K."/>
            <person name="Thang M."/>
            <person name="Chan C."/>
        </authorList>
    </citation>
    <scope>NUCLEOTIDE SEQUENCE [LARGE SCALE GENOMIC DNA]</scope>
</reference>
<dbReference type="Gene3D" id="1.25.40.20">
    <property type="entry name" value="Ankyrin repeat-containing domain"/>
    <property type="match status" value="1"/>
</dbReference>
<dbReference type="EMBL" id="CAXAMM010007891">
    <property type="protein sequence ID" value="CAK9015693.1"/>
    <property type="molecule type" value="Genomic_DNA"/>
</dbReference>
<name>A0ABP0JNF9_9DINO</name>
<keyword evidence="5" id="KW-1185">Reference proteome</keyword>
<sequence length="171" mass="17852">MATQGDAALAGCATWQRTALMIAARHGQDDVVSRALETSCTQPQLDVVDEQGNTALMIAAREGHKKVVDMLVAAGADLAIQNLEGQTAADLAHTEEIRAVIKKGEAQAEALLRTIMAMAKKEEDSMPAASGSAGSAGSEAIAGLKGLEMPKELMALVGEMDMPRFAAESPY</sequence>
<feature type="repeat" description="ANK" evidence="3">
    <location>
        <begin position="51"/>
        <end position="83"/>
    </location>
</feature>
<keyword evidence="1" id="KW-0677">Repeat</keyword>
<proteinExistence type="predicted"/>
<dbReference type="Pfam" id="PF12796">
    <property type="entry name" value="Ank_2"/>
    <property type="match status" value="1"/>
</dbReference>
<protein>
    <submittedName>
        <fullName evidence="4">Ankyrin repeat protein MM_0045</fullName>
    </submittedName>
</protein>
<evidence type="ECO:0000313" key="5">
    <source>
        <dbReference type="Proteomes" id="UP001642464"/>
    </source>
</evidence>
<dbReference type="PANTHER" id="PTHR24171">
    <property type="entry name" value="ANKYRIN REPEAT DOMAIN-CONTAINING PROTEIN 39-RELATED"/>
    <property type="match status" value="1"/>
</dbReference>
<evidence type="ECO:0000313" key="4">
    <source>
        <dbReference type="EMBL" id="CAK9015693.1"/>
    </source>
</evidence>
<dbReference type="PROSITE" id="PS50297">
    <property type="entry name" value="ANK_REP_REGION"/>
    <property type="match status" value="1"/>
</dbReference>
<dbReference type="SMART" id="SM00248">
    <property type="entry name" value="ANK"/>
    <property type="match status" value="2"/>
</dbReference>